<protein>
    <submittedName>
        <fullName evidence="2">Uncharacterized protein</fullName>
    </submittedName>
</protein>
<sequence length="173" mass="18997">MKTLDEQLEDALARVKQLEADAQASSTLLTEAARQSDELRTKVTAFTKESDALTLANQELSEQRDQLSRDLVAAKQSLTSTANTIEELAKAKEQITTLTSEIETLKANAKTAERIAAEHYGAASPQPVPVTPRGDAEAEALLTRFKAITDPKEQTTFWRSLTAQQRTQILNAK</sequence>
<evidence type="ECO:0000256" key="1">
    <source>
        <dbReference type="SAM" id="Coils"/>
    </source>
</evidence>
<proteinExistence type="predicted"/>
<dbReference type="EMBL" id="ABVL01000003">
    <property type="protein sequence ID" value="EDY21058.1"/>
    <property type="molecule type" value="Genomic_DNA"/>
</dbReference>
<reference evidence="2 3" key="1">
    <citation type="journal article" date="2011" name="J. Bacteriol.">
        <title>Genome sequence of Chthoniobacter flavus Ellin428, an aerobic heterotrophic soil bacterium.</title>
        <authorList>
            <person name="Kant R."/>
            <person name="van Passel M.W."/>
            <person name="Palva A."/>
            <person name="Lucas S."/>
            <person name="Lapidus A."/>
            <person name="Glavina Del Rio T."/>
            <person name="Dalin E."/>
            <person name="Tice H."/>
            <person name="Bruce D."/>
            <person name="Goodwin L."/>
            <person name="Pitluck S."/>
            <person name="Larimer F.W."/>
            <person name="Land M.L."/>
            <person name="Hauser L."/>
            <person name="Sangwan P."/>
            <person name="de Vos W.M."/>
            <person name="Janssen P.H."/>
            <person name="Smidt H."/>
        </authorList>
    </citation>
    <scope>NUCLEOTIDE SEQUENCE [LARGE SCALE GENOMIC DNA]</scope>
    <source>
        <strain evidence="2 3">Ellin428</strain>
    </source>
</reference>
<accession>B4CXR0</accession>
<feature type="coiled-coil region" evidence="1">
    <location>
        <begin position="1"/>
        <end position="115"/>
    </location>
</feature>
<keyword evidence="3" id="KW-1185">Reference proteome</keyword>
<name>B4CXR0_9BACT</name>
<comment type="caution">
    <text evidence="2">The sequence shown here is derived from an EMBL/GenBank/DDBJ whole genome shotgun (WGS) entry which is preliminary data.</text>
</comment>
<evidence type="ECO:0000313" key="2">
    <source>
        <dbReference type="EMBL" id="EDY21058.1"/>
    </source>
</evidence>
<dbReference type="RefSeq" id="WP_006978677.1">
    <property type="nucleotide sequence ID" value="NZ_ABVL01000003.1"/>
</dbReference>
<dbReference type="Proteomes" id="UP000005824">
    <property type="component" value="Unassembled WGS sequence"/>
</dbReference>
<gene>
    <name evidence="2" type="ORF">CfE428DRAFT_1351</name>
</gene>
<keyword evidence="1" id="KW-0175">Coiled coil</keyword>
<dbReference type="InParanoid" id="B4CXR0"/>
<dbReference type="STRING" id="497964.CfE428DRAFT_1351"/>
<organism evidence="2 3">
    <name type="scientific">Chthoniobacter flavus Ellin428</name>
    <dbReference type="NCBI Taxonomy" id="497964"/>
    <lineage>
        <taxon>Bacteria</taxon>
        <taxon>Pseudomonadati</taxon>
        <taxon>Verrucomicrobiota</taxon>
        <taxon>Spartobacteria</taxon>
        <taxon>Chthoniobacterales</taxon>
        <taxon>Chthoniobacteraceae</taxon>
        <taxon>Chthoniobacter</taxon>
    </lineage>
</organism>
<evidence type="ECO:0000313" key="3">
    <source>
        <dbReference type="Proteomes" id="UP000005824"/>
    </source>
</evidence>
<dbReference type="AlphaFoldDB" id="B4CXR0"/>